<feature type="compositionally biased region" description="Polar residues" evidence="1">
    <location>
        <begin position="52"/>
        <end position="61"/>
    </location>
</feature>
<reference evidence="3 4" key="1">
    <citation type="submission" date="2020-08" db="EMBL/GenBank/DDBJ databases">
        <authorList>
            <person name="Koutsovoulos G."/>
            <person name="Danchin GJ E."/>
        </authorList>
    </citation>
    <scope>NUCLEOTIDE SEQUENCE [LARGE SCALE GENOMIC DNA]</scope>
</reference>
<sequence>MKLSNFVIFLLFIFNLFNLTFCVNDEGGSSNPHRNVQRPPGFTQRLGRDSQTRPQNVSQNAARPLSVVPHNTTARQYSNLLQQNVQPVILTPRQEIPSSSHKIRTLYNGRERASNFDYFARGGEIQFGGQSDGADNNMISFTQHDVPIAAQPLNAVPHYPSGGQNIGHEQNRRRGVRARGSLNSRGYGPSNPHQNLQLAAPPGFAQRYGINAPIKQQPPSYILTQTQHDGKFIKLF</sequence>
<dbReference type="AlphaFoldDB" id="A0A6V7V6L6"/>
<evidence type="ECO:0000313" key="4">
    <source>
        <dbReference type="Proteomes" id="UP000580250"/>
    </source>
</evidence>
<evidence type="ECO:0000313" key="3">
    <source>
        <dbReference type="EMBL" id="CAD2170605.1"/>
    </source>
</evidence>
<accession>A0A6V7V6L6</accession>
<keyword evidence="2" id="KW-0732">Signal</keyword>
<evidence type="ECO:0000256" key="1">
    <source>
        <dbReference type="SAM" id="MobiDB-lite"/>
    </source>
</evidence>
<comment type="caution">
    <text evidence="3">The sequence shown here is derived from an EMBL/GenBank/DDBJ whole genome shotgun (WGS) entry which is preliminary data.</text>
</comment>
<organism evidence="3 4">
    <name type="scientific">Meloidogyne enterolobii</name>
    <name type="common">Root-knot nematode worm</name>
    <name type="synonym">Meloidogyne mayaguensis</name>
    <dbReference type="NCBI Taxonomy" id="390850"/>
    <lineage>
        <taxon>Eukaryota</taxon>
        <taxon>Metazoa</taxon>
        <taxon>Ecdysozoa</taxon>
        <taxon>Nematoda</taxon>
        <taxon>Chromadorea</taxon>
        <taxon>Rhabditida</taxon>
        <taxon>Tylenchina</taxon>
        <taxon>Tylenchomorpha</taxon>
        <taxon>Tylenchoidea</taxon>
        <taxon>Meloidogynidae</taxon>
        <taxon>Meloidogyninae</taxon>
        <taxon>Meloidogyne</taxon>
    </lineage>
</organism>
<evidence type="ECO:0000256" key="2">
    <source>
        <dbReference type="SAM" id="SignalP"/>
    </source>
</evidence>
<feature type="region of interest" description="Disordered" evidence="1">
    <location>
        <begin position="28"/>
        <end position="64"/>
    </location>
</feature>
<gene>
    <name evidence="3" type="ORF">MENT_LOCUS22019</name>
</gene>
<proteinExistence type="predicted"/>
<feature type="chain" id="PRO_5027861514" evidence="2">
    <location>
        <begin position="23"/>
        <end position="236"/>
    </location>
</feature>
<name>A0A6V7V6L6_MELEN</name>
<feature type="signal peptide" evidence="2">
    <location>
        <begin position="1"/>
        <end position="22"/>
    </location>
</feature>
<dbReference type="Proteomes" id="UP000580250">
    <property type="component" value="Unassembled WGS sequence"/>
</dbReference>
<dbReference type="EMBL" id="CAJEWN010000171">
    <property type="protein sequence ID" value="CAD2170605.1"/>
    <property type="molecule type" value="Genomic_DNA"/>
</dbReference>
<protein>
    <submittedName>
        <fullName evidence="3">Uncharacterized protein</fullName>
    </submittedName>
</protein>